<protein>
    <submittedName>
        <fullName evidence="2">Uncharacterized protein</fullName>
    </submittedName>
</protein>
<organism evidence="2 3">
    <name type="scientific">Pristionchus fissidentatus</name>
    <dbReference type="NCBI Taxonomy" id="1538716"/>
    <lineage>
        <taxon>Eukaryota</taxon>
        <taxon>Metazoa</taxon>
        <taxon>Ecdysozoa</taxon>
        <taxon>Nematoda</taxon>
        <taxon>Chromadorea</taxon>
        <taxon>Rhabditida</taxon>
        <taxon>Rhabditina</taxon>
        <taxon>Diplogasteromorpha</taxon>
        <taxon>Diplogasteroidea</taxon>
        <taxon>Neodiplogasteridae</taxon>
        <taxon>Pristionchus</taxon>
    </lineage>
</organism>
<dbReference type="AlphaFoldDB" id="A0AAV5VKT0"/>
<accession>A0AAV5VKT0</accession>
<feature type="compositionally biased region" description="Basic and acidic residues" evidence="1">
    <location>
        <begin position="76"/>
        <end position="92"/>
    </location>
</feature>
<dbReference type="GO" id="GO:0017053">
    <property type="term" value="C:transcription repressor complex"/>
    <property type="evidence" value="ECO:0007669"/>
    <property type="project" value="InterPro"/>
</dbReference>
<dbReference type="EMBL" id="BTSY01000003">
    <property type="protein sequence ID" value="GMT18555.1"/>
    <property type="molecule type" value="Genomic_DNA"/>
</dbReference>
<dbReference type="PANTHER" id="PTHR31336:SF3">
    <property type="entry name" value="PROTEIN LIN-37 HOMOLOG"/>
    <property type="match status" value="1"/>
</dbReference>
<evidence type="ECO:0000256" key="1">
    <source>
        <dbReference type="SAM" id="MobiDB-lite"/>
    </source>
</evidence>
<dbReference type="GO" id="GO:0031523">
    <property type="term" value="C:Myb complex"/>
    <property type="evidence" value="ECO:0007669"/>
    <property type="project" value="TreeGrafter"/>
</dbReference>
<dbReference type="GO" id="GO:0000122">
    <property type="term" value="P:negative regulation of transcription by RNA polymerase II"/>
    <property type="evidence" value="ECO:0007669"/>
    <property type="project" value="TreeGrafter"/>
</dbReference>
<feature type="region of interest" description="Disordered" evidence="1">
    <location>
        <begin position="70"/>
        <end position="103"/>
    </location>
</feature>
<sequence length="260" mass="29943">VSSMAAQPPVEEEALPVGGTTAQDFLNERVEMVIGEEGEVEEEYAKSSADVIFARDRLAVLLGQIRKGDGVTTPVGKDKKGKLEEDENERRGPGRPRKLTKNDPRHVIFELRGKGFTLRDSDGIESVYSLCRIWYNTRKEDEKIVRDRINREREAKEEEARVAAYDDSLDLLATKEIHALPRPRSPVNMPLWPERSERLDGEIELNENTEDDERVRAAYIDHWKNVKKNWVSHQREVDQRFYRSINLLETVYGIAQQNSL</sequence>
<dbReference type="InterPro" id="IPR028226">
    <property type="entry name" value="LIN37"/>
</dbReference>
<dbReference type="Proteomes" id="UP001432322">
    <property type="component" value="Unassembled WGS sequence"/>
</dbReference>
<dbReference type="PANTHER" id="PTHR31336">
    <property type="entry name" value="LIN37 HOMOLOG"/>
    <property type="match status" value="1"/>
</dbReference>
<feature type="region of interest" description="Disordered" evidence="1">
    <location>
        <begin position="1"/>
        <end position="22"/>
    </location>
</feature>
<dbReference type="Pfam" id="PF15306">
    <property type="entry name" value="LIN37"/>
    <property type="match status" value="1"/>
</dbReference>
<name>A0AAV5VKT0_9BILA</name>
<evidence type="ECO:0000313" key="3">
    <source>
        <dbReference type="Proteomes" id="UP001432322"/>
    </source>
</evidence>
<reference evidence="2" key="1">
    <citation type="submission" date="2023-10" db="EMBL/GenBank/DDBJ databases">
        <title>Genome assembly of Pristionchus species.</title>
        <authorList>
            <person name="Yoshida K."/>
            <person name="Sommer R.J."/>
        </authorList>
    </citation>
    <scope>NUCLEOTIDE SEQUENCE</scope>
    <source>
        <strain evidence="2">RS5133</strain>
    </source>
</reference>
<keyword evidence="3" id="KW-1185">Reference proteome</keyword>
<feature type="non-terminal residue" evidence="2">
    <location>
        <position position="1"/>
    </location>
</feature>
<gene>
    <name evidence="2" type="ORF">PFISCL1PPCAC_9852</name>
</gene>
<comment type="caution">
    <text evidence="2">The sequence shown here is derived from an EMBL/GenBank/DDBJ whole genome shotgun (WGS) entry which is preliminary data.</text>
</comment>
<evidence type="ECO:0000313" key="2">
    <source>
        <dbReference type="EMBL" id="GMT18555.1"/>
    </source>
</evidence>
<proteinExistence type="predicted"/>